<evidence type="ECO:0000256" key="1">
    <source>
        <dbReference type="SAM" id="MobiDB-lite"/>
    </source>
</evidence>
<dbReference type="SUPFAM" id="SSF51445">
    <property type="entry name" value="(Trans)glycosidases"/>
    <property type="match status" value="1"/>
</dbReference>
<evidence type="ECO:0000313" key="4">
    <source>
        <dbReference type="Proteomes" id="UP001597114"/>
    </source>
</evidence>
<gene>
    <name evidence="3" type="ORF">ACFSJD_20850</name>
</gene>
<dbReference type="RefSeq" id="WP_344723935.1">
    <property type="nucleotide sequence ID" value="NZ_BAAAUS010000023.1"/>
</dbReference>
<dbReference type="InterPro" id="IPR017853">
    <property type="entry name" value="GH"/>
</dbReference>
<feature type="signal peptide" evidence="2">
    <location>
        <begin position="1"/>
        <end position="28"/>
    </location>
</feature>
<proteinExistence type="predicted"/>
<evidence type="ECO:0000313" key="3">
    <source>
        <dbReference type="EMBL" id="MFD1519957.1"/>
    </source>
</evidence>
<name>A0ABW4EY95_9PSEU</name>
<keyword evidence="2" id="KW-0732">Signal</keyword>
<feature type="chain" id="PRO_5046204420" description="Glycoside hydrolase family 42 N-terminal domain-containing protein" evidence="2">
    <location>
        <begin position="29"/>
        <end position="453"/>
    </location>
</feature>
<dbReference type="Gene3D" id="3.20.20.80">
    <property type="entry name" value="Glycosidases"/>
    <property type="match status" value="1"/>
</dbReference>
<sequence length="453" mass="47560">MNLLALLLRRPLSSILALLLATAAVASAIGAGRPADGMRFGVLGSDCAEERVSQLAAADVDLAVVDVRWDRFEPIPGQIDPAYVRALTSAVERCRSAGVGVVLGLGLQYAPTWVGALPGGTYRNQYGTDRTGSVPNVIFSAEVRSAVDHYVERLGATLPFGEIAAIRVGTGEAGELGFPGRVYGSDSDNSFWAFDDAAQVGAGLAEGVESTPLPGWRPGDRTRDGRDVTAEDVAGWFGWYTDSAAEAIVWQIELLRRHGFDGEIHIPLAGRGVLPADLVQAVGARLDGTADRDGSLERGLLYPDQLDRLGALAADLGGGAIFADVTGIGDATAVQARTLNPPQDTCRPEDAREDPRHAPGVADWSAFRWTIANARHAGLGVVGENPGSPDAPGTGGDDDSEGLAGQMQHAPRYAAECGLSAFFWAFEDDLFSGPGEVDITTYATTIGSYRNGN</sequence>
<evidence type="ECO:0008006" key="5">
    <source>
        <dbReference type="Google" id="ProtNLM"/>
    </source>
</evidence>
<feature type="region of interest" description="Disordered" evidence="1">
    <location>
        <begin position="380"/>
        <end position="404"/>
    </location>
</feature>
<protein>
    <recommendedName>
        <fullName evidence="5">Glycoside hydrolase family 42 N-terminal domain-containing protein</fullName>
    </recommendedName>
</protein>
<keyword evidence="4" id="KW-1185">Reference proteome</keyword>
<feature type="region of interest" description="Disordered" evidence="1">
    <location>
        <begin position="339"/>
        <end position="359"/>
    </location>
</feature>
<dbReference type="Proteomes" id="UP001597114">
    <property type="component" value="Unassembled WGS sequence"/>
</dbReference>
<reference evidence="4" key="1">
    <citation type="journal article" date="2019" name="Int. J. Syst. Evol. Microbiol.">
        <title>The Global Catalogue of Microorganisms (GCM) 10K type strain sequencing project: providing services to taxonomists for standard genome sequencing and annotation.</title>
        <authorList>
            <consortium name="The Broad Institute Genomics Platform"/>
            <consortium name="The Broad Institute Genome Sequencing Center for Infectious Disease"/>
            <person name="Wu L."/>
            <person name="Ma J."/>
        </authorList>
    </citation>
    <scope>NUCLEOTIDE SEQUENCE [LARGE SCALE GENOMIC DNA]</scope>
    <source>
        <strain evidence="4">CCM 7043</strain>
    </source>
</reference>
<comment type="caution">
    <text evidence="3">The sequence shown here is derived from an EMBL/GenBank/DDBJ whole genome shotgun (WGS) entry which is preliminary data.</text>
</comment>
<accession>A0ABW4EY95</accession>
<organism evidence="3 4">
    <name type="scientific">Pseudonocardia yunnanensis</name>
    <dbReference type="NCBI Taxonomy" id="58107"/>
    <lineage>
        <taxon>Bacteria</taxon>
        <taxon>Bacillati</taxon>
        <taxon>Actinomycetota</taxon>
        <taxon>Actinomycetes</taxon>
        <taxon>Pseudonocardiales</taxon>
        <taxon>Pseudonocardiaceae</taxon>
        <taxon>Pseudonocardia</taxon>
    </lineage>
</organism>
<evidence type="ECO:0000256" key="2">
    <source>
        <dbReference type="SAM" id="SignalP"/>
    </source>
</evidence>
<feature type="compositionally biased region" description="Basic and acidic residues" evidence="1">
    <location>
        <begin position="346"/>
        <end position="357"/>
    </location>
</feature>
<dbReference type="EMBL" id="JBHUCO010000022">
    <property type="protein sequence ID" value="MFD1519957.1"/>
    <property type="molecule type" value="Genomic_DNA"/>
</dbReference>